<feature type="compositionally biased region" description="Polar residues" evidence="1">
    <location>
        <begin position="522"/>
        <end position="531"/>
    </location>
</feature>
<reference evidence="2" key="1">
    <citation type="journal article" date="2020" name="bioRxiv">
        <title>Whole genome comparisons of ergot fungi reveals the divergence and evolution of species within the genus Claviceps are the result of varying mechanisms driving genome evolution and host range expansion.</title>
        <authorList>
            <person name="Wyka S.A."/>
            <person name="Mondo S.J."/>
            <person name="Liu M."/>
            <person name="Dettman J."/>
            <person name="Nalam V."/>
            <person name="Broders K.D."/>
        </authorList>
    </citation>
    <scope>NUCLEOTIDE SEQUENCE</scope>
    <source>
        <strain evidence="2">CCC 602</strain>
    </source>
</reference>
<dbReference type="OrthoDB" id="3645574at2759"/>
<dbReference type="Proteomes" id="UP000748025">
    <property type="component" value="Unassembled WGS sequence"/>
</dbReference>
<dbReference type="PANTHER" id="PTHR21310:SF37">
    <property type="entry name" value="AMINOGLYCOSIDE PHOSPHOTRANSFERASE DOMAIN-CONTAINING PROTEIN"/>
    <property type="match status" value="1"/>
</dbReference>
<evidence type="ECO:0008006" key="4">
    <source>
        <dbReference type="Google" id="ProtNLM"/>
    </source>
</evidence>
<feature type="compositionally biased region" description="Basic and acidic residues" evidence="1">
    <location>
        <begin position="538"/>
        <end position="548"/>
    </location>
</feature>
<sequence>MGIPATYEAAMNLDSNVIFEKEYEEASKNQLRQFVKYKDTIAALARHHVGADSETCVTLHLKSCKMGQFNLCVPLTVERPDAPPIKLFFRSAMPHKLGELRSAGAVDEKMRCEAATYAWMQEKCPDIRIPYLYGFGLTDHTHFTHQSQRPLLTRVVQYLRRLFHTWMWPSTILSHYVPHPSPHSFFTAYMVLEDVSADGSRMLWDTWKTKDNDVRRRQNFFRDYTKIIVSLARVPQPRIGSFRFHSNGTITLSNRPLTTTMAVLENEGTPRCIPRDRTYTNTDSYVSDMLSFHAGRLSTHPNAAVDSEDLRVNMASLVAFRAVAHDYIHPDRREGPFFLQFDDLHVANIFVDDDWNIRSLVDLEWVNALPLEMMQAPYWLVRGDLADFSGEQLDRFKERRLEYMEIFESEERKAAPTGEAILTDAITWSWNKRGSWFWLGITTLNAMSSMFQDHISYEYDFPYKLLAMQTLSQLWSADSSEFVQRREKDFAAYRQEVRNLYRREMAKNQEPNGGKDSDETTKCGQTTTAEVNTDETIDEKASHEEAKSCEAGTVDASVKDV</sequence>
<evidence type="ECO:0000313" key="3">
    <source>
        <dbReference type="Proteomes" id="UP000748025"/>
    </source>
</evidence>
<comment type="caution">
    <text evidence="2">The sequence shown here is derived from an EMBL/GenBank/DDBJ whole genome shotgun (WGS) entry which is preliminary data.</text>
</comment>
<proteinExistence type="predicted"/>
<gene>
    <name evidence="2" type="ORF">E4U43_007985</name>
</gene>
<protein>
    <recommendedName>
        <fullName evidence="4">Aminoglycoside phosphotransferase domain-containing protein</fullName>
    </recommendedName>
</protein>
<dbReference type="InterPro" id="IPR051678">
    <property type="entry name" value="AGP_Transferase"/>
</dbReference>
<evidence type="ECO:0000256" key="1">
    <source>
        <dbReference type="SAM" id="MobiDB-lite"/>
    </source>
</evidence>
<feature type="compositionally biased region" description="Basic and acidic residues" evidence="1">
    <location>
        <begin position="502"/>
        <end position="521"/>
    </location>
</feature>
<dbReference type="PANTHER" id="PTHR21310">
    <property type="entry name" value="AMINOGLYCOSIDE PHOSPHOTRANSFERASE-RELATED-RELATED"/>
    <property type="match status" value="1"/>
</dbReference>
<accession>A0A9P7NC39</accession>
<organism evidence="2 3">
    <name type="scientific">Claviceps pusilla</name>
    <dbReference type="NCBI Taxonomy" id="123648"/>
    <lineage>
        <taxon>Eukaryota</taxon>
        <taxon>Fungi</taxon>
        <taxon>Dikarya</taxon>
        <taxon>Ascomycota</taxon>
        <taxon>Pezizomycotina</taxon>
        <taxon>Sordariomycetes</taxon>
        <taxon>Hypocreomycetidae</taxon>
        <taxon>Hypocreales</taxon>
        <taxon>Clavicipitaceae</taxon>
        <taxon>Claviceps</taxon>
    </lineage>
</organism>
<dbReference type="AlphaFoldDB" id="A0A9P7NC39"/>
<evidence type="ECO:0000313" key="2">
    <source>
        <dbReference type="EMBL" id="KAG6012016.1"/>
    </source>
</evidence>
<feature type="region of interest" description="Disordered" evidence="1">
    <location>
        <begin position="502"/>
        <end position="561"/>
    </location>
</feature>
<keyword evidence="3" id="KW-1185">Reference proteome</keyword>
<dbReference type="EMBL" id="SRPW01000796">
    <property type="protein sequence ID" value="KAG6012016.1"/>
    <property type="molecule type" value="Genomic_DNA"/>
</dbReference>
<name>A0A9P7NC39_9HYPO</name>